<dbReference type="EMBL" id="LWMV01000172">
    <property type="protein sequence ID" value="KZX12143.1"/>
    <property type="molecule type" value="Genomic_DNA"/>
</dbReference>
<protein>
    <submittedName>
        <fullName evidence="1">Uncharacterized protein</fullName>
    </submittedName>
</protein>
<gene>
    <name evidence="1" type="ORF">MBCUR_11520</name>
</gene>
<dbReference type="AlphaFoldDB" id="A0A166AK95"/>
<name>A0A166AK95_9EURY</name>
<evidence type="ECO:0000313" key="2">
    <source>
        <dbReference type="Proteomes" id="UP000077245"/>
    </source>
</evidence>
<proteinExistence type="predicted"/>
<organism evidence="1 2">
    <name type="scientific">Methanobrevibacter curvatus</name>
    <dbReference type="NCBI Taxonomy" id="49547"/>
    <lineage>
        <taxon>Archaea</taxon>
        <taxon>Methanobacteriati</taxon>
        <taxon>Methanobacteriota</taxon>
        <taxon>Methanomada group</taxon>
        <taxon>Methanobacteria</taxon>
        <taxon>Methanobacteriales</taxon>
        <taxon>Methanobacteriaceae</taxon>
        <taxon>Methanobrevibacter</taxon>
    </lineage>
</organism>
<comment type="caution">
    <text evidence="1">The sequence shown here is derived from an EMBL/GenBank/DDBJ whole genome shotgun (WGS) entry which is preliminary data.</text>
</comment>
<keyword evidence="2" id="KW-1185">Reference proteome</keyword>
<dbReference type="Proteomes" id="UP000077245">
    <property type="component" value="Unassembled WGS sequence"/>
</dbReference>
<sequence length="31" mass="3731">MVYEIVHDFEYSVQKLISNLEKKIKEEDFGV</sequence>
<evidence type="ECO:0000313" key="1">
    <source>
        <dbReference type="EMBL" id="KZX12143.1"/>
    </source>
</evidence>
<reference evidence="1 2" key="1">
    <citation type="submission" date="2016-04" db="EMBL/GenBank/DDBJ databases">
        <title>Genome sequence of Methanobrevibacter curvatus DSM 11111.</title>
        <authorList>
            <person name="Poehlein A."/>
            <person name="Seedorf H."/>
            <person name="Daniel R."/>
        </authorList>
    </citation>
    <scope>NUCLEOTIDE SEQUENCE [LARGE SCALE GENOMIC DNA]</scope>
    <source>
        <strain evidence="1 2">DSM 11111</strain>
    </source>
</reference>
<dbReference type="PATRIC" id="fig|49547.3.peg.1233"/>
<accession>A0A166AK95</accession>
<dbReference type="STRING" id="49547.MBCUR_11520"/>